<sequence length="369" mass="42705">MKIKKVLLVLMACFVSLSFLIEDSIAGSDSISELKSGYYVFDSVEQILNSPNETADRLSIDAEKRWLNQTYFYLDVESSTLKSFFFGEVKEYNLAQRSNHYEVLNGGSFYRSKITPGKSGMLQLDNIYMRTGAYYREPYRALWRKVDDEDEGLVDLIRWQEKVKKENIEYYKSLTNELASKLQETQQAKGPRLTLTEIANENYKTESKLNKWSTASIALPYETDTVSDVSRSLGYYRFSIEDIDKVFGEFADILLLTNWKLSGFDYEDINTRKLEVRVANRVGMVIFEVKADEPDINWESWKNNISVQNEQFLIVKDSLYAFYNFRNSEYLWVSHKYDQVNGTHILALTGADDVDGLVKAYPLINSLSN</sequence>
<feature type="signal peptide" evidence="1">
    <location>
        <begin position="1"/>
        <end position="21"/>
    </location>
</feature>
<evidence type="ECO:0000256" key="1">
    <source>
        <dbReference type="SAM" id="SignalP"/>
    </source>
</evidence>
<accession>A0A4U1YP08</accession>
<organism evidence="2 3">
    <name type="scientific">Vibrio kanaloae</name>
    <dbReference type="NCBI Taxonomy" id="170673"/>
    <lineage>
        <taxon>Bacteria</taxon>
        <taxon>Pseudomonadati</taxon>
        <taxon>Pseudomonadota</taxon>
        <taxon>Gammaproteobacteria</taxon>
        <taxon>Vibrionales</taxon>
        <taxon>Vibrionaceae</taxon>
        <taxon>Vibrio</taxon>
    </lineage>
</organism>
<name>A0A4U1YP08_9VIBR</name>
<evidence type="ECO:0000313" key="3">
    <source>
        <dbReference type="Proteomes" id="UP000307574"/>
    </source>
</evidence>
<dbReference type="AlphaFoldDB" id="A0A4U1YP08"/>
<keyword evidence="1" id="KW-0732">Signal</keyword>
<protein>
    <submittedName>
        <fullName evidence="2">Uncharacterized protein</fullName>
    </submittedName>
</protein>
<dbReference type="EMBL" id="SYUV01000180">
    <property type="protein sequence ID" value="TKF22106.1"/>
    <property type="molecule type" value="Genomic_DNA"/>
</dbReference>
<proteinExistence type="predicted"/>
<feature type="chain" id="PRO_5020322250" evidence="1">
    <location>
        <begin position="22"/>
        <end position="369"/>
    </location>
</feature>
<reference evidence="2 3" key="1">
    <citation type="submission" date="2019-04" db="EMBL/GenBank/DDBJ databases">
        <title>A reverse ecology approach based on a biological definition of microbial populations.</title>
        <authorList>
            <person name="Arevalo P."/>
            <person name="Vaninsberghe D."/>
            <person name="Elsherbini J."/>
            <person name="Gore J."/>
            <person name="Polz M."/>
        </authorList>
    </citation>
    <scope>NUCLEOTIDE SEQUENCE [LARGE SCALE GENOMIC DNA]</scope>
    <source>
        <strain evidence="2 3">10N.261.46.F4</strain>
    </source>
</reference>
<dbReference type="RefSeq" id="WP_136981578.1">
    <property type="nucleotide sequence ID" value="NZ_SYUV01000180.1"/>
</dbReference>
<gene>
    <name evidence="2" type="ORF">FCV50_23685</name>
</gene>
<comment type="caution">
    <text evidence="2">The sequence shown here is derived from an EMBL/GenBank/DDBJ whole genome shotgun (WGS) entry which is preliminary data.</text>
</comment>
<dbReference type="Proteomes" id="UP000307574">
    <property type="component" value="Unassembled WGS sequence"/>
</dbReference>
<evidence type="ECO:0000313" key="2">
    <source>
        <dbReference type="EMBL" id="TKF22106.1"/>
    </source>
</evidence>